<dbReference type="InterPro" id="IPR037401">
    <property type="entry name" value="SnoaL-like"/>
</dbReference>
<gene>
    <name evidence="2" type="ORF">GCM10009788_46530</name>
</gene>
<dbReference type="CDD" id="cd00531">
    <property type="entry name" value="NTF2_like"/>
    <property type="match status" value="1"/>
</dbReference>
<evidence type="ECO:0000313" key="3">
    <source>
        <dbReference type="Proteomes" id="UP001500842"/>
    </source>
</evidence>
<keyword evidence="3" id="KW-1185">Reference proteome</keyword>
<comment type="caution">
    <text evidence="2">The sequence shown here is derived from an EMBL/GenBank/DDBJ whole genome shotgun (WGS) entry which is preliminary data.</text>
</comment>
<feature type="domain" description="SnoaL-like" evidence="1">
    <location>
        <begin position="12"/>
        <end position="135"/>
    </location>
</feature>
<proteinExistence type="predicted"/>
<dbReference type="Gene3D" id="3.10.450.50">
    <property type="match status" value="1"/>
</dbReference>
<dbReference type="Pfam" id="PF13577">
    <property type="entry name" value="SnoaL_4"/>
    <property type="match status" value="1"/>
</dbReference>
<dbReference type="InterPro" id="IPR032710">
    <property type="entry name" value="NTF2-like_dom_sf"/>
</dbReference>
<evidence type="ECO:0000259" key="1">
    <source>
        <dbReference type="Pfam" id="PF13577"/>
    </source>
</evidence>
<dbReference type="RefSeq" id="WP_141004305.1">
    <property type="nucleotide sequence ID" value="NZ_BAAAOR010000034.1"/>
</dbReference>
<organism evidence="2 3">
    <name type="scientific">Nocardioides humi</name>
    <dbReference type="NCBI Taxonomy" id="449461"/>
    <lineage>
        <taxon>Bacteria</taxon>
        <taxon>Bacillati</taxon>
        <taxon>Actinomycetota</taxon>
        <taxon>Actinomycetes</taxon>
        <taxon>Propionibacteriales</taxon>
        <taxon>Nocardioidaceae</taxon>
        <taxon>Nocardioides</taxon>
    </lineage>
</organism>
<name>A0ABN2BD64_9ACTN</name>
<accession>A0ABN2BD64</accession>
<protein>
    <submittedName>
        <fullName evidence="2">Nuclear transport factor 2 family protein</fullName>
    </submittedName>
</protein>
<dbReference type="EMBL" id="BAAAOR010000034">
    <property type="protein sequence ID" value="GAA1538628.1"/>
    <property type="molecule type" value="Genomic_DNA"/>
</dbReference>
<reference evidence="2 3" key="1">
    <citation type="journal article" date="2019" name="Int. J. Syst. Evol. Microbiol.">
        <title>The Global Catalogue of Microorganisms (GCM) 10K type strain sequencing project: providing services to taxonomists for standard genome sequencing and annotation.</title>
        <authorList>
            <consortium name="The Broad Institute Genomics Platform"/>
            <consortium name="The Broad Institute Genome Sequencing Center for Infectious Disease"/>
            <person name="Wu L."/>
            <person name="Ma J."/>
        </authorList>
    </citation>
    <scope>NUCLEOTIDE SEQUENCE [LARGE SCALE GENOMIC DNA]</scope>
    <source>
        <strain evidence="2 3">JCM 14942</strain>
    </source>
</reference>
<dbReference type="SUPFAM" id="SSF54427">
    <property type="entry name" value="NTF2-like"/>
    <property type="match status" value="1"/>
</dbReference>
<sequence length="152" mass="16910">MDPVEAAQRLGQLEDVEAIRQLKARYFRHVDAHEFDEVADLFWPDAQVRATSAMSGPAGEFVASLRELSARLTTFHAGHMPEIAVLPDGTATGRWSMSFHMQWTGEAGLEAAQGYRLYEDTYRKVDGEWRIAGMRITEPDANPMVAITSPAS</sequence>
<dbReference type="Proteomes" id="UP001500842">
    <property type="component" value="Unassembled WGS sequence"/>
</dbReference>
<evidence type="ECO:0000313" key="2">
    <source>
        <dbReference type="EMBL" id="GAA1538628.1"/>
    </source>
</evidence>